<dbReference type="AlphaFoldDB" id="A0AAV9V2H5"/>
<organism evidence="3 4">
    <name type="scientific">Orbilia brochopaga</name>
    <dbReference type="NCBI Taxonomy" id="3140254"/>
    <lineage>
        <taxon>Eukaryota</taxon>
        <taxon>Fungi</taxon>
        <taxon>Dikarya</taxon>
        <taxon>Ascomycota</taxon>
        <taxon>Pezizomycotina</taxon>
        <taxon>Orbiliomycetes</taxon>
        <taxon>Orbiliales</taxon>
        <taxon>Orbiliaceae</taxon>
        <taxon>Orbilia</taxon>
    </lineage>
</organism>
<name>A0AAV9V2H5_9PEZI</name>
<dbReference type="Proteomes" id="UP001375240">
    <property type="component" value="Unassembled WGS sequence"/>
</dbReference>
<evidence type="ECO:0000313" key="3">
    <source>
        <dbReference type="EMBL" id="KAK6352944.1"/>
    </source>
</evidence>
<feature type="compositionally biased region" description="Polar residues" evidence="1">
    <location>
        <begin position="81"/>
        <end position="94"/>
    </location>
</feature>
<dbReference type="EMBL" id="JAVHNQ010000003">
    <property type="protein sequence ID" value="KAK6352944.1"/>
    <property type="molecule type" value="Genomic_DNA"/>
</dbReference>
<dbReference type="Pfam" id="PF00583">
    <property type="entry name" value="Acetyltransf_1"/>
    <property type="match status" value="1"/>
</dbReference>
<dbReference type="InterPro" id="IPR000182">
    <property type="entry name" value="GNAT_dom"/>
</dbReference>
<feature type="region of interest" description="Disordered" evidence="1">
    <location>
        <begin position="63"/>
        <end position="96"/>
    </location>
</feature>
<protein>
    <recommendedName>
        <fullName evidence="2">N-acetyltransferase domain-containing protein</fullName>
    </recommendedName>
</protein>
<proteinExistence type="predicted"/>
<evidence type="ECO:0000259" key="2">
    <source>
        <dbReference type="PROSITE" id="PS51186"/>
    </source>
</evidence>
<evidence type="ECO:0000313" key="4">
    <source>
        <dbReference type="Proteomes" id="UP001375240"/>
    </source>
</evidence>
<dbReference type="Gene3D" id="3.40.630.30">
    <property type="match status" value="1"/>
</dbReference>
<dbReference type="GO" id="GO:0016747">
    <property type="term" value="F:acyltransferase activity, transferring groups other than amino-acyl groups"/>
    <property type="evidence" value="ECO:0007669"/>
    <property type="project" value="InterPro"/>
</dbReference>
<dbReference type="PROSITE" id="PS51186">
    <property type="entry name" value="GNAT"/>
    <property type="match status" value="1"/>
</dbReference>
<accession>A0AAV9V2H5</accession>
<comment type="caution">
    <text evidence="3">The sequence shown here is derived from an EMBL/GenBank/DDBJ whole genome shotgun (WGS) entry which is preliminary data.</text>
</comment>
<feature type="domain" description="N-acetyltransferase" evidence="2">
    <location>
        <begin position="36"/>
        <end position="201"/>
    </location>
</feature>
<gene>
    <name evidence="3" type="ORF">TWF696_004939</name>
</gene>
<sequence length="211" mass="23594">MPFNASTTPFIHPTPFTDPAFADAMAVRIEVFVKEQGVPEENEKDEFDQGSMHWVVYASIPRVSPPSSSSSQRKDRHAIDGTTSASELSQNRTPVGTIRLIPPPVSKKPYVLLGRLAVLKPFRTLGLGKLLVQEALRYAEAEGSAGRFDSPSEGIKWDGKCYIHAQTSAHGWWARNGFYLDDAEEWDEEGIPHVGMWRDIVLERRRGSIMI</sequence>
<keyword evidence="4" id="KW-1185">Reference proteome</keyword>
<dbReference type="CDD" id="cd04301">
    <property type="entry name" value="NAT_SF"/>
    <property type="match status" value="1"/>
</dbReference>
<dbReference type="SUPFAM" id="SSF55729">
    <property type="entry name" value="Acyl-CoA N-acyltransferases (Nat)"/>
    <property type="match status" value="1"/>
</dbReference>
<dbReference type="InterPro" id="IPR016181">
    <property type="entry name" value="Acyl_CoA_acyltransferase"/>
</dbReference>
<reference evidence="3 4" key="1">
    <citation type="submission" date="2019-10" db="EMBL/GenBank/DDBJ databases">
        <authorList>
            <person name="Palmer J.M."/>
        </authorList>
    </citation>
    <scope>NUCLEOTIDE SEQUENCE [LARGE SCALE GENOMIC DNA]</scope>
    <source>
        <strain evidence="3 4">TWF696</strain>
    </source>
</reference>
<evidence type="ECO:0000256" key="1">
    <source>
        <dbReference type="SAM" id="MobiDB-lite"/>
    </source>
</evidence>